<dbReference type="Proteomes" id="UP001596422">
    <property type="component" value="Unassembled WGS sequence"/>
</dbReference>
<keyword evidence="1" id="KW-0732">Signal</keyword>
<organism evidence="2 3">
    <name type="scientific">Marinobacterium aestuariivivens</name>
    <dbReference type="NCBI Taxonomy" id="1698799"/>
    <lineage>
        <taxon>Bacteria</taxon>
        <taxon>Pseudomonadati</taxon>
        <taxon>Pseudomonadota</taxon>
        <taxon>Gammaproteobacteria</taxon>
        <taxon>Oceanospirillales</taxon>
        <taxon>Oceanospirillaceae</taxon>
        <taxon>Marinobacterium</taxon>
    </lineage>
</organism>
<dbReference type="RefSeq" id="WP_379910684.1">
    <property type="nucleotide sequence ID" value="NZ_JBHSWE010000001.1"/>
</dbReference>
<gene>
    <name evidence="2" type="ORF">ACFQDL_20760</name>
</gene>
<feature type="signal peptide" evidence="1">
    <location>
        <begin position="1"/>
        <end position="15"/>
    </location>
</feature>
<proteinExistence type="predicted"/>
<keyword evidence="3" id="KW-1185">Reference proteome</keyword>
<accession>A0ABW2A4C5</accession>
<protein>
    <submittedName>
        <fullName evidence="2">Uncharacterized protein</fullName>
    </submittedName>
</protein>
<name>A0ABW2A4C5_9GAMM</name>
<dbReference type="EMBL" id="JBHSWE010000001">
    <property type="protein sequence ID" value="MFC6672228.1"/>
    <property type="molecule type" value="Genomic_DNA"/>
</dbReference>
<comment type="caution">
    <text evidence="2">The sequence shown here is derived from an EMBL/GenBank/DDBJ whole genome shotgun (WGS) entry which is preliminary data.</text>
</comment>
<evidence type="ECO:0000256" key="1">
    <source>
        <dbReference type="SAM" id="SignalP"/>
    </source>
</evidence>
<evidence type="ECO:0000313" key="2">
    <source>
        <dbReference type="EMBL" id="MFC6672228.1"/>
    </source>
</evidence>
<feature type="chain" id="PRO_5045299518" evidence="1">
    <location>
        <begin position="16"/>
        <end position="44"/>
    </location>
</feature>
<sequence>MRSRVALACSPTALAAQVVALSRLEPRAPMPTAATPLRAGSGGG</sequence>
<evidence type="ECO:0000313" key="3">
    <source>
        <dbReference type="Proteomes" id="UP001596422"/>
    </source>
</evidence>
<reference evidence="3" key="1">
    <citation type="journal article" date="2019" name="Int. J. Syst. Evol. Microbiol.">
        <title>The Global Catalogue of Microorganisms (GCM) 10K type strain sequencing project: providing services to taxonomists for standard genome sequencing and annotation.</title>
        <authorList>
            <consortium name="The Broad Institute Genomics Platform"/>
            <consortium name="The Broad Institute Genome Sequencing Center for Infectious Disease"/>
            <person name="Wu L."/>
            <person name="Ma J."/>
        </authorList>
    </citation>
    <scope>NUCLEOTIDE SEQUENCE [LARGE SCALE GENOMIC DNA]</scope>
    <source>
        <strain evidence="3">NBRC 111756</strain>
    </source>
</reference>